<dbReference type="InterPro" id="IPR002178">
    <property type="entry name" value="PTS_EIIA_type-2_dom"/>
</dbReference>
<dbReference type="InterPro" id="IPR036634">
    <property type="entry name" value="PRD_sf"/>
</dbReference>
<evidence type="ECO:0000256" key="4">
    <source>
        <dbReference type="ARBA" id="ARBA00023163"/>
    </source>
</evidence>
<dbReference type="Proteomes" id="UP000276568">
    <property type="component" value="Unassembled WGS sequence"/>
</dbReference>
<feature type="domain" description="PTS EIIA type-2" evidence="5">
    <location>
        <begin position="539"/>
        <end position="679"/>
    </location>
</feature>
<dbReference type="InterPro" id="IPR007737">
    <property type="entry name" value="Mga_HTH"/>
</dbReference>
<gene>
    <name evidence="7" type="ORF">EDX97_06710</name>
</gene>
<evidence type="ECO:0000259" key="6">
    <source>
        <dbReference type="PROSITE" id="PS51372"/>
    </source>
</evidence>
<reference evidence="7 8" key="1">
    <citation type="submission" date="2018-11" db="EMBL/GenBank/DDBJ databases">
        <title>Clostridium sp. nov., a member of the family Erysipelotrichaceae isolated from pig faeces.</title>
        <authorList>
            <person name="Chang Y.-H."/>
        </authorList>
    </citation>
    <scope>NUCLEOTIDE SEQUENCE [LARGE SCALE GENOMIC DNA]</scope>
    <source>
        <strain evidence="7 8">YH-panp20</strain>
    </source>
</reference>
<dbReference type="InterPro" id="IPR050661">
    <property type="entry name" value="BglG_antiterminators"/>
</dbReference>
<dbReference type="SUPFAM" id="SSF55804">
    <property type="entry name" value="Phoshotransferase/anion transport protein"/>
    <property type="match status" value="1"/>
</dbReference>
<dbReference type="Pfam" id="PF05043">
    <property type="entry name" value="Mga"/>
    <property type="match status" value="1"/>
</dbReference>
<dbReference type="AlphaFoldDB" id="A0A3N0I0F3"/>
<dbReference type="PANTHER" id="PTHR30185">
    <property type="entry name" value="CRYPTIC BETA-GLUCOSIDE BGL OPERON ANTITERMINATOR"/>
    <property type="match status" value="1"/>
</dbReference>
<protein>
    <submittedName>
        <fullName evidence="7">PRD domain-containing protein</fullName>
    </submittedName>
</protein>
<dbReference type="InterPro" id="IPR011608">
    <property type="entry name" value="PRD"/>
</dbReference>
<dbReference type="RefSeq" id="WP_128520385.1">
    <property type="nucleotide sequence ID" value="NZ_JBMNSH010000047.1"/>
</dbReference>
<dbReference type="Pfam" id="PF00874">
    <property type="entry name" value="PRD"/>
    <property type="match status" value="1"/>
</dbReference>
<dbReference type="InterPro" id="IPR036388">
    <property type="entry name" value="WH-like_DNA-bd_sf"/>
</dbReference>
<keyword evidence="4" id="KW-0804">Transcription</keyword>
<dbReference type="CDD" id="cd00211">
    <property type="entry name" value="PTS_IIA_fru"/>
    <property type="match status" value="1"/>
</dbReference>
<sequence length="683" mass="79244">MNKRHREIILYIEECQKYNRKCSLDRLIDHFHVSERTIRYDLDAISRFFTNKHLPSLLMDEDGNITFLANHEEIEQVLQNNDFYSFKLNKNERAEMIAYLLLEATDTMTLQELADVLLVSRSTIIHDVNNTRKIIMPYGLEIVPLSKGLQIVGKESNRRVVLMNISNQMKALDYYEGQTKNQLSKTDIKILGQIIQDNELRFKMFLTDRSFSELLQYLNIMMREINKGRSVEIDYVLQHPSMSTLANHILDVITSTYGIKMMLTEKYLLSDILYNLKYIKRNDIDDQLMRIQIIAKEFIDHVNQDIHVNIKNDFQFYQNLVNHLQSTFQDIQVNTNIDRGLLQTVIQNNPQVVQAIQQNIGPLEEVAGRKISEEEIAYITIHVQAAIERSREHKNSISVLLVSDTGLGEVTFLVSKLRRFFNFNIVSVIPQHALSTYDVNNVDLILTTVPIQENRCESILVTPDLNDEECIVLGDRIEHIKSKKKHSDIDENFRKLQIQLANEIQESPLNKETIYKNIISVLRQFVYPDSHQNIQAILAYLLKGHIEVDVEADDWQDAIRKSACVLLAEKYINEVYIDQMIVNVEEDGPYIVLAQGVAVPHASPYMGGYQLGMYLIRLKKAVFFGDKAVRYVFCLSTVDKDSHLKPMFHLMNLLANPEFIQSLDQSESPDEIYSVIRDYEEML</sequence>
<evidence type="ECO:0000256" key="1">
    <source>
        <dbReference type="ARBA" id="ARBA00022737"/>
    </source>
</evidence>
<keyword evidence="2" id="KW-0805">Transcription regulation</keyword>
<dbReference type="PROSITE" id="PS00372">
    <property type="entry name" value="PTS_EIIA_TYPE_2_HIS"/>
    <property type="match status" value="1"/>
</dbReference>
<dbReference type="OrthoDB" id="3175596at2"/>
<evidence type="ECO:0000259" key="5">
    <source>
        <dbReference type="PROSITE" id="PS51094"/>
    </source>
</evidence>
<comment type="caution">
    <text evidence="7">The sequence shown here is derived from an EMBL/GenBank/DDBJ whole genome shotgun (WGS) entry which is preliminary data.</text>
</comment>
<evidence type="ECO:0000256" key="3">
    <source>
        <dbReference type="ARBA" id="ARBA00023159"/>
    </source>
</evidence>
<accession>A0A3N0I0F3</accession>
<keyword evidence="1" id="KW-0677">Repeat</keyword>
<dbReference type="PROSITE" id="PS51094">
    <property type="entry name" value="PTS_EIIA_TYPE_2"/>
    <property type="match status" value="1"/>
</dbReference>
<evidence type="ECO:0000313" key="7">
    <source>
        <dbReference type="EMBL" id="RNM30474.1"/>
    </source>
</evidence>
<dbReference type="Gene3D" id="3.40.930.10">
    <property type="entry name" value="Mannitol-specific EII, Chain A"/>
    <property type="match status" value="1"/>
</dbReference>
<proteinExistence type="predicted"/>
<feature type="domain" description="PRD" evidence="6">
    <location>
        <begin position="286"/>
        <end position="393"/>
    </location>
</feature>
<dbReference type="Gene3D" id="1.10.10.10">
    <property type="entry name" value="Winged helix-like DNA-binding domain superfamily/Winged helix DNA-binding domain"/>
    <property type="match status" value="1"/>
</dbReference>
<keyword evidence="3" id="KW-0010">Activator</keyword>
<dbReference type="Pfam" id="PF00359">
    <property type="entry name" value="PTS_EIIA_2"/>
    <property type="match status" value="1"/>
</dbReference>
<dbReference type="Gene3D" id="1.10.1790.10">
    <property type="entry name" value="PRD domain"/>
    <property type="match status" value="1"/>
</dbReference>
<keyword evidence="8" id="KW-1185">Reference proteome</keyword>
<dbReference type="PANTHER" id="PTHR30185:SF18">
    <property type="entry name" value="TRANSCRIPTIONAL REGULATOR MTLR"/>
    <property type="match status" value="1"/>
</dbReference>
<name>A0A3N0I0F3_9FIRM</name>
<dbReference type="EMBL" id="RJQC01000002">
    <property type="protein sequence ID" value="RNM30474.1"/>
    <property type="molecule type" value="Genomic_DNA"/>
</dbReference>
<dbReference type="InterPro" id="IPR016152">
    <property type="entry name" value="PTrfase/Anion_transptr"/>
</dbReference>
<organism evidence="7 8">
    <name type="scientific">Absicoccus porci</name>
    <dbReference type="NCBI Taxonomy" id="2486576"/>
    <lineage>
        <taxon>Bacteria</taxon>
        <taxon>Bacillati</taxon>
        <taxon>Bacillota</taxon>
        <taxon>Erysipelotrichia</taxon>
        <taxon>Erysipelotrichales</taxon>
        <taxon>Erysipelotrichaceae</taxon>
        <taxon>Absicoccus</taxon>
    </lineage>
</organism>
<evidence type="ECO:0000313" key="8">
    <source>
        <dbReference type="Proteomes" id="UP000276568"/>
    </source>
</evidence>
<dbReference type="SUPFAM" id="SSF63520">
    <property type="entry name" value="PTS-regulatory domain, PRD"/>
    <property type="match status" value="1"/>
</dbReference>
<evidence type="ECO:0000256" key="2">
    <source>
        <dbReference type="ARBA" id="ARBA00023015"/>
    </source>
</evidence>
<dbReference type="GO" id="GO:0006355">
    <property type="term" value="P:regulation of DNA-templated transcription"/>
    <property type="evidence" value="ECO:0007669"/>
    <property type="project" value="InterPro"/>
</dbReference>
<dbReference type="PROSITE" id="PS51372">
    <property type="entry name" value="PRD_2"/>
    <property type="match status" value="1"/>
</dbReference>